<gene>
    <name evidence="2" type="ORF">PPERSA_05773</name>
</gene>
<dbReference type="PROSITE" id="PS50042">
    <property type="entry name" value="CNMP_BINDING_3"/>
    <property type="match status" value="1"/>
</dbReference>
<comment type="caution">
    <text evidence="2">The sequence shown here is derived from an EMBL/GenBank/DDBJ whole genome shotgun (WGS) entry which is preliminary data.</text>
</comment>
<dbReference type="Gene3D" id="2.60.120.10">
    <property type="entry name" value="Jelly Rolls"/>
    <property type="match status" value="1"/>
</dbReference>
<evidence type="ECO:0000313" key="3">
    <source>
        <dbReference type="Proteomes" id="UP000054937"/>
    </source>
</evidence>
<dbReference type="SUPFAM" id="SSF51206">
    <property type="entry name" value="cAMP-binding domain-like"/>
    <property type="match status" value="1"/>
</dbReference>
<dbReference type="Proteomes" id="UP000054937">
    <property type="component" value="Unassembled WGS sequence"/>
</dbReference>
<sequence>MPEIIAYYSEGDILKLEDKDKFNLQLLDIWYITSTDLEVFEISKDKFNRLTNKLKLFEFYQQKIDGFYIITQGEVECEVPQEKAEQNLLIDNNQFNIIESIFKDPNGGYIGENLLFSSIGLSRFGQLKAKSNKVYCLFLPKENFYRLNIMDKETMKQNSRKTEYFKKCQKQLNCFY</sequence>
<evidence type="ECO:0000259" key="1">
    <source>
        <dbReference type="PROSITE" id="PS50042"/>
    </source>
</evidence>
<dbReference type="InterPro" id="IPR000595">
    <property type="entry name" value="cNMP-bd_dom"/>
</dbReference>
<reference evidence="2 3" key="1">
    <citation type="journal article" date="2015" name="Sci. Rep.">
        <title>Genome of the facultative scuticociliatosis pathogen Pseudocohnilembus persalinus provides insight into its virulence through horizontal gene transfer.</title>
        <authorList>
            <person name="Xiong J."/>
            <person name="Wang G."/>
            <person name="Cheng J."/>
            <person name="Tian M."/>
            <person name="Pan X."/>
            <person name="Warren A."/>
            <person name="Jiang C."/>
            <person name="Yuan D."/>
            <person name="Miao W."/>
        </authorList>
    </citation>
    <scope>NUCLEOTIDE SEQUENCE [LARGE SCALE GENOMIC DNA]</scope>
    <source>
        <strain evidence="2">36N120E</strain>
    </source>
</reference>
<name>A0A0V0QI88_PSEPJ</name>
<dbReference type="AlphaFoldDB" id="A0A0V0QI88"/>
<protein>
    <submittedName>
        <fullName evidence="2">Cyclic nucleotide-binding protein</fullName>
    </submittedName>
</protein>
<keyword evidence="3" id="KW-1185">Reference proteome</keyword>
<dbReference type="InterPro" id="IPR014710">
    <property type="entry name" value="RmlC-like_jellyroll"/>
</dbReference>
<dbReference type="EMBL" id="LDAU01000161">
    <property type="protein sequence ID" value="KRX01934.1"/>
    <property type="molecule type" value="Genomic_DNA"/>
</dbReference>
<organism evidence="2 3">
    <name type="scientific">Pseudocohnilembus persalinus</name>
    <name type="common">Ciliate</name>
    <dbReference type="NCBI Taxonomy" id="266149"/>
    <lineage>
        <taxon>Eukaryota</taxon>
        <taxon>Sar</taxon>
        <taxon>Alveolata</taxon>
        <taxon>Ciliophora</taxon>
        <taxon>Intramacronucleata</taxon>
        <taxon>Oligohymenophorea</taxon>
        <taxon>Scuticociliatia</taxon>
        <taxon>Philasterida</taxon>
        <taxon>Pseudocohnilembidae</taxon>
        <taxon>Pseudocohnilembus</taxon>
    </lineage>
</organism>
<dbReference type="InterPro" id="IPR018490">
    <property type="entry name" value="cNMP-bd_dom_sf"/>
</dbReference>
<dbReference type="InParanoid" id="A0A0V0QI88"/>
<feature type="domain" description="Cyclic nucleotide-binding" evidence="1">
    <location>
        <begin position="65"/>
        <end position="147"/>
    </location>
</feature>
<accession>A0A0V0QI88</accession>
<proteinExistence type="predicted"/>
<evidence type="ECO:0000313" key="2">
    <source>
        <dbReference type="EMBL" id="KRX01934.1"/>
    </source>
</evidence>